<evidence type="ECO:0000256" key="2">
    <source>
        <dbReference type="ARBA" id="ARBA00004406"/>
    </source>
</evidence>
<keyword evidence="5 16" id="KW-0813">Transport</keyword>
<dbReference type="SMART" id="SM00516">
    <property type="entry name" value="SEC14"/>
    <property type="match status" value="1"/>
</dbReference>
<accession>A0A1X6N5T8</accession>
<dbReference type="GO" id="GO:0046872">
    <property type="term" value="F:metal ion binding"/>
    <property type="evidence" value="ECO:0007669"/>
    <property type="project" value="UniProtKB-KW"/>
</dbReference>
<dbReference type="PROSITE" id="PS50191">
    <property type="entry name" value="CRAL_TRIO"/>
    <property type="match status" value="1"/>
</dbReference>
<dbReference type="InterPro" id="IPR011074">
    <property type="entry name" value="CRAL/TRIO_N_dom"/>
</dbReference>
<evidence type="ECO:0000256" key="8">
    <source>
        <dbReference type="ARBA" id="ARBA00022723"/>
    </source>
</evidence>
<evidence type="ECO:0000256" key="15">
    <source>
        <dbReference type="ARBA" id="ARBA00024180"/>
    </source>
</evidence>
<dbReference type="GO" id="GO:0005789">
    <property type="term" value="C:endoplasmic reticulum membrane"/>
    <property type="evidence" value="ECO:0007669"/>
    <property type="project" value="UniProtKB-SubCell"/>
</dbReference>
<name>A0A1X6N5T8_9APHY</name>
<dbReference type="GO" id="GO:0008526">
    <property type="term" value="F:phosphatidylinositol transfer activity"/>
    <property type="evidence" value="ECO:0007669"/>
    <property type="project" value="UniProtKB-UniRule"/>
</dbReference>
<evidence type="ECO:0000313" key="20">
    <source>
        <dbReference type="Proteomes" id="UP000194127"/>
    </source>
</evidence>
<keyword evidence="20" id="KW-1185">Reference proteome</keyword>
<dbReference type="OrthoDB" id="75724at2759"/>
<protein>
    <recommendedName>
        <fullName evidence="4 16">Phosphatidylinositol transfer protein SFH5</fullName>
        <shortName evidence="16">PITP SFH5</shortName>
    </recommendedName>
</protein>
<evidence type="ECO:0000256" key="14">
    <source>
        <dbReference type="ARBA" id="ARBA00024146"/>
    </source>
</evidence>
<evidence type="ECO:0000256" key="7">
    <source>
        <dbReference type="ARBA" id="ARBA00022617"/>
    </source>
</evidence>
<dbReference type="EMBL" id="KZ110594">
    <property type="protein sequence ID" value="OSX63880.1"/>
    <property type="molecule type" value="Genomic_DNA"/>
</dbReference>
<dbReference type="Gene3D" id="3.40.525.10">
    <property type="entry name" value="CRAL-TRIO lipid binding domain"/>
    <property type="match status" value="1"/>
</dbReference>
<proteinExistence type="inferred from homology"/>
<dbReference type="GO" id="GO:0032541">
    <property type="term" value="C:cortical endoplasmic reticulum"/>
    <property type="evidence" value="ECO:0007669"/>
    <property type="project" value="TreeGrafter"/>
</dbReference>
<keyword evidence="12 16" id="KW-0445">Lipid transport</keyword>
<dbReference type="InterPro" id="IPR036273">
    <property type="entry name" value="CRAL/TRIO_N_dom_sf"/>
</dbReference>
<dbReference type="InterPro" id="IPR036865">
    <property type="entry name" value="CRAL-TRIO_dom_sf"/>
</dbReference>
<gene>
    <name evidence="19" type="ORF">POSPLADRAFT_1054512</name>
</gene>
<reference evidence="19 20" key="1">
    <citation type="submission" date="2017-04" db="EMBL/GenBank/DDBJ databases">
        <title>Genome Sequence of the Model Brown-Rot Fungus Postia placenta SB12.</title>
        <authorList>
            <consortium name="DOE Joint Genome Institute"/>
            <person name="Gaskell J."/>
            <person name="Kersten P."/>
            <person name="Larrondo L.F."/>
            <person name="Canessa P."/>
            <person name="Martinez D."/>
            <person name="Hibbett D."/>
            <person name="Schmoll M."/>
            <person name="Kubicek C.P."/>
            <person name="Martinez A.T."/>
            <person name="Yadav J."/>
            <person name="Master E."/>
            <person name="Magnuson J.K."/>
            <person name="James T."/>
            <person name="Yaver D."/>
            <person name="Berka R."/>
            <person name="Labutti K."/>
            <person name="Lipzen A."/>
            <person name="Aerts A."/>
            <person name="Barry K."/>
            <person name="Henrissat B."/>
            <person name="Blanchette R."/>
            <person name="Grigoriev I."/>
            <person name="Cullen D."/>
        </authorList>
    </citation>
    <scope>NUCLEOTIDE SEQUENCE [LARGE SCALE GENOMIC DNA]</scope>
    <source>
        <strain evidence="19 20">MAD-698-R-SB12</strain>
    </source>
</reference>
<evidence type="ECO:0000256" key="17">
    <source>
        <dbReference type="SAM" id="MobiDB-lite"/>
    </source>
</evidence>
<comment type="similarity">
    <text evidence="3 16">Belongs to the SFH5 family.</text>
</comment>
<dbReference type="SUPFAM" id="SSF52087">
    <property type="entry name" value="CRAL/TRIO domain"/>
    <property type="match status" value="1"/>
</dbReference>
<dbReference type="CDD" id="cd00170">
    <property type="entry name" value="SEC14"/>
    <property type="match status" value="1"/>
</dbReference>
<dbReference type="PANTHER" id="PTHR47669">
    <property type="entry name" value="PHOSPHATIDYLINOSITOL TRANSFER PROTEIN SFH5"/>
    <property type="match status" value="1"/>
</dbReference>
<evidence type="ECO:0000256" key="3">
    <source>
        <dbReference type="ARBA" id="ARBA00006667"/>
    </source>
</evidence>
<evidence type="ECO:0000256" key="4">
    <source>
        <dbReference type="ARBA" id="ARBA00018320"/>
    </source>
</evidence>
<dbReference type="PANTHER" id="PTHR47669:SF1">
    <property type="entry name" value="PHOSPHATIDYLINOSITOL TRANSFER PROTEIN SFH5"/>
    <property type="match status" value="1"/>
</dbReference>
<evidence type="ECO:0000256" key="1">
    <source>
        <dbReference type="ARBA" id="ARBA00001970"/>
    </source>
</evidence>
<evidence type="ECO:0000256" key="16">
    <source>
        <dbReference type="RuleBase" id="RU367059"/>
    </source>
</evidence>
<keyword evidence="6 16" id="KW-0963">Cytoplasm</keyword>
<comment type="cofactor">
    <cofactor evidence="1">
        <name>heme b</name>
        <dbReference type="ChEBI" id="CHEBI:60344"/>
    </cofactor>
</comment>
<dbReference type="GeneID" id="36325475"/>
<evidence type="ECO:0000256" key="6">
    <source>
        <dbReference type="ARBA" id="ARBA00022490"/>
    </source>
</evidence>
<keyword evidence="9 16" id="KW-0256">Endoplasmic reticulum</keyword>
<dbReference type="Pfam" id="PF00650">
    <property type="entry name" value="CRAL_TRIO"/>
    <property type="match status" value="1"/>
</dbReference>
<dbReference type="InterPro" id="IPR042938">
    <property type="entry name" value="Sfh5"/>
</dbReference>
<dbReference type="AlphaFoldDB" id="A0A1X6N5T8"/>
<dbReference type="Pfam" id="PF03765">
    <property type="entry name" value="CRAL_TRIO_N"/>
    <property type="match status" value="1"/>
</dbReference>
<keyword evidence="13 16" id="KW-0472">Membrane</keyword>
<evidence type="ECO:0000256" key="12">
    <source>
        <dbReference type="ARBA" id="ARBA00023055"/>
    </source>
</evidence>
<evidence type="ECO:0000256" key="5">
    <source>
        <dbReference type="ARBA" id="ARBA00022448"/>
    </source>
</evidence>
<evidence type="ECO:0000256" key="11">
    <source>
        <dbReference type="ARBA" id="ARBA00023004"/>
    </source>
</evidence>
<feature type="domain" description="CRAL-TRIO" evidence="18">
    <location>
        <begin position="134"/>
        <end position="310"/>
    </location>
</feature>
<dbReference type="STRING" id="670580.A0A1X6N5T8"/>
<feature type="region of interest" description="Disordered" evidence="17">
    <location>
        <begin position="1"/>
        <end position="43"/>
    </location>
</feature>
<dbReference type="GO" id="GO:0005829">
    <property type="term" value="C:cytosol"/>
    <property type="evidence" value="ECO:0007669"/>
    <property type="project" value="TreeGrafter"/>
</dbReference>
<organism evidence="19 20">
    <name type="scientific">Postia placenta MAD-698-R-SB12</name>
    <dbReference type="NCBI Taxonomy" id="670580"/>
    <lineage>
        <taxon>Eukaryota</taxon>
        <taxon>Fungi</taxon>
        <taxon>Dikarya</taxon>
        <taxon>Basidiomycota</taxon>
        <taxon>Agaricomycotina</taxon>
        <taxon>Agaricomycetes</taxon>
        <taxon>Polyporales</taxon>
        <taxon>Adustoporiaceae</taxon>
        <taxon>Rhodonia</taxon>
    </lineage>
</organism>
<evidence type="ECO:0000313" key="19">
    <source>
        <dbReference type="EMBL" id="OSX63880.1"/>
    </source>
</evidence>
<keyword evidence="7" id="KW-0349">Heme</keyword>
<keyword evidence="11" id="KW-0408">Iron</keyword>
<evidence type="ECO:0000256" key="9">
    <source>
        <dbReference type="ARBA" id="ARBA00022824"/>
    </source>
</evidence>
<evidence type="ECO:0000256" key="13">
    <source>
        <dbReference type="ARBA" id="ARBA00023136"/>
    </source>
</evidence>
<feature type="compositionally biased region" description="Low complexity" evidence="17">
    <location>
        <begin position="1"/>
        <end position="24"/>
    </location>
</feature>
<comment type="function">
    <text evidence="15">Non-classical phosphatidylinositol (PtdIns) transfer protein (PITP), which exhibits PtdIns-binding/transfer activity in the absence of detectable PtdCho-binding/transfer activity. Regulates PtdIns(4,5)P2 homeostasis at the plasma membrane. Heme-binding protein that may play a role in organic oxidant-induced stress responses.</text>
</comment>
<keyword evidence="10 16" id="KW-0492">Microsome</keyword>
<dbReference type="RefSeq" id="XP_024340674.1">
    <property type="nucleotide sequence ID" value="XM_024480525.1"/>
</dbReference>
<dbReference type="GO" id="GO:0043001">
    <property type="term" value="P:Golgi to plasma membrane protein transport"/>
    <property type="evidence" value="ECO:0007669"/>
    <property type="project" value="TreeGrafter"/>
</dbReference>
<evidence type="ECO:0000256" key="10">
    <source>
        <dbReference type="ARBA" id="ARBA00022848"/>
    </source>
</evidence>
<dbReference type="GO" id="GO:0017157">
    <property type="term" value="P:regulation of exocytosis"/>
    <property type="evidence" value="ECO:0007669"/>
    <property type="project" value="TreeGrafter"/>
</dbReference>
<sequence length="310" mass="34770">MSEPEPTATTTAAPPEPEVAASVPIPDTPAAENAPAEKDEEAQNALTRKFTEDEWKAVKELRVRLPHIFAEAYAQKEDKTAPITLWGVSIDPANAKDARVSVILAKFVRARNLNVDDAEKMLIATLKWRDEFNVNEVVNEQFDEKIFGSLGRISGKDKEGCPVVYNLYGANKDLNAVFGDVDRFLRWRVAFMEKSIELLDFEHIDQMVQVHDYEGVSMMSRTTNQKAAASRASALFQDYYPEFLSRKFFVNVPSVMAWVFWLFKPFLSAKTMEKFSMVGPGPKTIGAVLLPIIDAQELPKRYGGEADDLA</sequence>
<comment type="catalytic activity">
    <reaction evidence="14">
        <text>a 1,2-diacyl-sn-glycero-3-phospho-(1D-myo-inositol)(in) = a 1,2-diacyl-sn-glycero-3-phospho-(1D-myo-inositol)(out)</text>
        <dbReference type="Rhea" id="RHEA:38691"/>
        <dbReference type="ChEBI" id="CHEBI:57880"/>
    </reaction>
    <physiologicalReaction direction="left-to-right" evidence="14">
        <dbReference type="Rhea" id="RHEA:38692"/>
    </physiologicalReaction>
</comment>
<keyword evidence="8" id="KW-0479">Metal-binding</keyword>
<comment type="subcellular location">
    <subcellularLocation>
        <location evidence="16">Cytoplasm</location>
    </subcellularLocation>
    <subcellularLocation>
        <location evidence="2 16">Endoplasmic reticulum membrane</location>
        <topology evidence="2 16">Peripheral membrane protein</topology>
    </subcellularLocation>
    <subcellularLocation>
        <location evidence="16">Microsome membrane</location>
        <topology evidence="16">Peripheral membrane protein</topology>
    </subcellularLocation>
</comment>
<dbReference type="GO" id="GO:0005886">
    <property type="term" value="C:plasma membrane"/>
    <property type="evidence" value="ECO:0007669"/>
    <property type="project" value="TreeGrafter"/>
</dbReference>
<dbReference type="SUPFAM" id="SSF46938">
    <property type="entry name" value="CRAL/TRIO N-terminal domain"/>
    <property type="match status" value="1"/>
</dbReference>
<dbReference type="InterPro" id="IPR001251">
    <property type="entry name" value="CRAL-TRIO_dom"/>
</dbReference>
<evidence type="ECO:0000259" key="18">
    <source>
        <dbReference type="PROSITE" id="PS50191"/>
    </source>
</evidence>
<dbReference type="Proteomes" id="UP000194127">
    <property type="component" value="Unassembled WGS sequence"/>
</dbReference>